<accession>A0ABN9HJG0</accession>
<protein>
    <submittedName>
        <fullName evidence="2">Uncharacterized protein</fullName>
    </submittedName>
</protein>
<proteinExistence type="predicted"/>
<evidence type="ECO:0000313" key="3">
    <source>
        <dbReference type="Proteomes" id="UP001162483"/>
    </source>
</evidence>
<feature type="region of interest" description="Disordered" evidence="1">
    <location>
        <begin position="86"/>
        <end position="151"/>
    </location>
</feature>
<comment type="caution">
    <text evidence="2">The sequence shown here is derived from an EMBL/GenBank/DDBJ whole genome shotgun (WGS) entry which is preliminary data.</text>
</comment>
<dbReference type="EMBL" id="CATNWA010021240">
    <property type="protein sequence ID" value="CAI9621905.1"/>
    <property type="molecule type" value="Genomic_DNA"/>
</dbReference>
<sequence length="151" mass="16710">MLAGNEHCPSWMKVPVDTTGRRGPEFACPVPVPTGTTTFRPDVVLSLRKKVGEGNLLLYLDKKLHINMLAKDTPEPKCFVNRWAPRQLPRDSDSHSRLVPTRDHSLGRPSSAAGEKRLPVQMDFGSPAVQRYQDIPRGTSGQRLVASGENL</sequence>
<evidence type="ECO:0000313" key="2">
    <source>
        <dbReference type="EMBL" id="CAI9621905.1"/>
    </source>
</evidence>
<keyword evidence="3" id="KW-1185">Reference proteome</keyword>
<name>A0ABN9HJG0_9NEOB</name>
<evidence type="ECO:0000256" key="1">
    <source>
        <dbReference type="SAM" id="MobiDB-lite"/>
    </source>
</evidence>
<reference evidence="2" key="1">
    <citation type="submission" date="2023-05" db="EMBL/GenBank/DDBJ databases">
        <authorList>
            <person name="Stuckert A."/>
        </authorList>
    </citation>
    <scope>NUCLEOTIDE SEQUENCE</scope>
</reference>
<feature type="compositionally biased region" description="Basic and acidic residues" evidence="1">
    <location>
        <begin position="88"/>
        <end position="106"/>
    </location>
</feature>
<organism evidence="2 3">
    <name type="scientific">Staurois parvus</name>
    <dbReference type="NCBI Taxonomy" id="386267"/>
    <lineage>
        <taxon>Eukaryota</taxon>
        <taxon>Metazoa</taxon>
        <taxon>Chordata</taxon>
        <taxon>Craniata</taxon>
        <taxon>Vertebrata</taxon>
        <taxon>Euteleostomi</taxon>
        <taxon>Amphibia</taxon>
        <taxon>Batrachia</taxon>
        <taxon>Anura</taxon>
        <taxon>Neobatrachia</taxon>
        <taxon>Ranoidea</taxon>
        <taxon>Ranidae</taxon>
        <taxon>Staurois</taxon>
    </lineage>
</organism>
<dbReference type="Proteomes" id="UP001162483">
    <property type="component" value="Unassembled WGS sequence"/>
</dbReference>
<gene>
    <name evidence="2" type="ORF">SPARVUS_LOCUS16207210</name>
</gene>